<feature type="domain" description="PhoU" evidence="2">
    <location>
        <begin position="20"/>
        <end position="103"/>
    </location>
</feature>
<keyword evidence="6" id="KW-1185">Reference proteome</keyword>
<dbReference type="Proteomes" id="UP000031980">
    <property type="component" value="Unassembled WGS sequence"/>
</dbReference>
<dbReference type="RefSeq" id="WP_041504167.1">
    <property type="nucleotide sequence ID" value="NZ_JPIT01000032.1"/>
</dbReference>
<dbReference type="GO" id="GO:0030643">
    <property type="term" value="P:intracellular phosphate ion homeostasis"/>
    <property type="evidence" value="ECO:0007669"/>
    <property type="project" value="InterPro"/>
</dbReference>
<evidence type="ECO:0000313" key="4">
    <source>
        <dbReference type="EMBL" id="KIO44754.1"/>
    </source>
</evidence>
<feature type="domain" description="PhoU" evidence="2">
    <location>
        <begin position="123"/>
        <end position="209"/>
    </location>
</feature>
<evidence type="ECO:0000313" key="5">
    <source>
        <dbReference type="Proteomes" id="UP000031937"/>
    </source>
</evidence>
<dbReference type="Pfam" id="PF01895">
    <property type="entry name" value="PhoU"/>
    <property type="match status" value="2"/>
</dbReference>
<dbReference type="Gene3D" id="1.20.58.220">
    <property type="entry name" value="Phosphate transport system protein phou homolog 2, domain 2"/>
    <property type="match status" value="2"/>
</dbReference>
<dbReference type="EMBL" id="JPIU01000038">
    <property type="protein sequence ID" value="KIO44754.1"/>
    <property type="molecule type" value="Genomic_DNA"/>
</dbReference>
<evidence type="ECO:0000313" key="6">
    <source>
        <dbReference type="Proteomes" id="UP000031980"/>
    </source>
</evidence>
<dbReference type="InterPro" id="IPR026022">
    <property type="entry name" value="PhoU_dom"/>
</dbReference>
<reference evidence="3 5" key="2">
    <citation type="submission" date="2014-07" db="EMBL/GenBank/DDBJ databases">
        <title>Porphyromonadaceae bacterium OUH 334697 = ATCC BAA-2682 = DSM 28341 draft genome.</title>
        <authorList>
            <person name="Sydenham T.V."/>
            <person name="Hasman H."/>
            <person name="Justesen U.S."/>
        </authorList>
    </citation>
    <scope>NUCLEOTIDE SEQUENCE [LARGE SCALE GENOMIC DNA]</scope>
    <source>
        <strain evidence="3 5">OUH 334697</strain>
    </source>
</reference>
<dbReference type="OrthoDB" id="9814256at2"/>
<sequence length="234" mass="27083">MNTIRENYLEKIREDFEVLSKIVFLQMDYINQLTVDNKNPEIHAEIEHNETIIDGMEIKIRDEVIRSIVLYSPRATDSRKIMSYHDMTAYLERIGDLILNIADFLKETDRNGKCFLTHEKIIREQLAIVKKMTQNAIFAFTCEDTELAKEVIQTDDRVDFHHKEIIHGIPVCFVGKTINEQDMLDALSISGMSYNIERIGDNATNIAEAAIYLMEGKNAKHLHKNEDTPELPIE</sequence>
<dbReference type="PANTHER" id="PTHR42930">
    <property type="entry name" value="PHOSPHATE-SPECIFIC TRANSPORT SYSTEM ACCESSORY PROTEIN PHOU"/>
    <property type="match status" value="1"/>
</dbReference>
<evidence type="ECO:0000256" key="1">
    <source>
        <dbReference type="ARBA" id="ARBA00008107"/>
    </source>
</evidence>
<reference evidence="4 6" key="1">
    <citation type="submission" date="2014-07" db="EMBL/GenBank/DDBJ databases">
        <title>Porphyromonadaceae bacterium OUH 308042 = ATCC BAA-2681 = DSM 28342 draft genome.</title>
        <authorList>
            <person name="Sydenham T.V."/>
            <person name="Hasman H."/>
            <person name="Justensen U.S."/>
        </authorList>
    </citation>
    <scope>NUCLEOTIDE SEQUENCE [LARGE SCALE GENOMIC DNA]</scope>
    <source>
        <strain evidence="4 6">OUH 308042</strain>
    </source>
</reference>
<comment type="similarity">
    <text evidence="1">Belongs to the PhoU family.</text>
</comment>
<accession>A0A0C3RGS1</accession>
<dbReference type="EMBL" id="JPIT01000032">
    <property type="protein sequence ID" value="KIO43039.1"/>
    <property type="molecule type" value="Genomic_DNA"/>
</dbReference>
<dbReference type="Proteomes" id="UP000031937">
    <property type="component" value="Unassembled WGS sequence"/>
</dbReference>
<evidence type="ECO:0000259" key="2">
    <source>
        <dbReference type="Pfam" id="PF01895"/>
    </source>
</evidence>
<dbReference type="SUPFAM" id="SSF109755">
    <property type="entry name" value="PhoU-like"/>
    <property type="match status" value="1"/>
</dbReference>
<comment type="caution">
    <text evidence="4">The sequence shown here is derived from an EMBL/GenBank/DDBJ whole genome shotgun (WGS) entry which is preliminary data.</text>
</comment>
<proteinExistence type="inferred from homology"/>
<evidence type="ECO:0000313" key="3">
    <source>
        <dbReference type="EMBL" id="KIO43039.1"/>
    </source>
</evidence>
<dbReference type="PANTHER" id="PTHR42930:SF3">
    <property type="entry name" value="PHOSPHATE-SPECIFIC TRANSPORT SYSTEM ACCESSORY PROTEIN PHOU"/>
    <property type="match status" value="1"/>
</dbReference>
<name>A0A0C3RGS1_9PORP</name>
<dbReference type="InterPro" id="IPR028366">
    <property type="entry name" value="PhoU"/>
</dbReference>
<organism evidence="4 6">
    <name type="scientific">Sanguibacteroides justesenii</name>
    <dbReference type="NCBI Taxonomy" id="1547597"/>
    <lineage>
        <taxon>Bacteria</taxon>
        <taxon>Pseudomonadati</taxon>
        <taxon>Bacteroidota</taxon>
        <taxon>Bacteroidia</taxon>
        <taxon>Bacteroidales</taxon>
        <taxon>Porphyromonadaceae</taxon>
        <taxon>Sanguibacteroides</taxon>
    </lineage>
</organism>
<protein>
    <submittedName>
        <fullName evidence="4">PhoU family transcriptional regulator</fullName>
    </submittedName>
</protein>
<dbReference type="GO" id="GO:0045936">
    <property type="term" value="P:negative regulation of phosphate metabolic process"/>
    <property type="evidence" value="ECO:0007669"/>
    <property type="project" value="InterPro"/>
</dbReference>
<dbReference type="AlphaFoldDB" id="A0A0C3RGS1"/>
<dbReference type="InterPro" id="IPR038078">
    <property type="entry name" value="PhoU-like_sf"/>
</dbReference>
<gene>
    <name evidence="4" type="ORF">BA92_06935</name>
    <name evidence="3" type="ORF">IE90_12535</name>
</gene>